<dbReference type="Proteomes" id="UP000005039">
    <property type="component" value="Unassembled WGS sequence"/>
</dbReference>
<evidence type="ECO:0000313" key="2">
    <source>
        <dbReference type="Proteomes" id="UP000005039"/>
    </source>
</evidence>
<evidence type="ECO:0000313" key="1">
    <source>
        <dbReference type="EMBL" id="EIC95479.1"/>
    </source>
</evidence>
<dbReference type="eggNOG" id="COG3415">
    <property type="taxonomic scope" value="Bacteria"/>
</dbReference>
<sequence length="106" mass="12340">MNEQKKYEVIKGLADHPDTANKNRAAMVLGCTRRHINRMLQGYIKSGKKFFLHGNKGKRPATTISHDIRRQVIDLYRTKYYDANFEHYTELLKKNEGICISHSSVM</sequence>
<dbReference type="AlphaFoldDB" id="I0R721"/>
<reference evidence="1 2" key="1">
    <citation type="submission" date="2012-03" db="EMBL/GenBank/DDBJ databases">
        <authorList>
            <person name="Durkin A.S."/>
            <person name="McCorrison J."/>
            <person name="Torralba M."/>
            <person name="Gillis M."/>
            <person name="Methe B."/>
            <person name="Sutton G."/>
            <person name="Nelson K.E."/>
        </authorList>
    </citation>
    <scope>NUCLEOTIDE SEQUENCE [LARGE SCALE GENOMIC DNA]</scope>
    <source>
        <strain evidence="1 2">F0468</strain>
    </source>
</reference>
<gene>
    <name evidence="1" type="ORF">HMPREF9970_0740</name>
</gene>
<name>I0R721_9FIRM</name>
<organism evidence="1 2">
    <name type="scientific">Lachnoanaerobaculum saburreum F0468</name>
    <dbReference type="NCBI Taxonomy" id="1095750"/>
    <lineage>
        <taxon>Bacteria</taxon>
        <taxon>Bacillati</taxon>
        <taxon>Bacillota</taxon>
        <taxon>Clostridia</taxon>
        <taxon>Lachnospirales</taxon>
        <taxon>Lachnospiraceae</taxon>
        <taxon>Lachnoanaerobaculum</taxon>
    </lineage>
</organism>
<comment type="caution">
    <text evidence="1">The sequence shown here is derived from an EMBL/GenBank/DDBJ whole genome shotgun (WGS) entry which is preliminary data.</text>
</comment>
<protein>
    <submittedName>
        <fullName evidence="1">Winged helix-turn helix</fullName>
    </submittedName>
</protein>
<accession>I0R721</accession>
<keyword evidence="2" id="KW-1185">Reference proteome</keyword>
<feature type="non-terminal residue" evidence="1">
    <location>
        <position position="106"/>
    </location>
</feature>
<proteinExistence type="predicted"/>
<dbReference type="EMBL" id="AJGH01000081">
    <property type="protein sequence ID" value="EIC95479.1"/>
    <property type="molecule type" value="Genomic_DNA"/>
</dbReference>